<dbReference type="AlphaFoldDB" id="A0A0H1BBS9"/>
<evidence type="ECO:0000313" key="1">
    <source>
        <dbReference type="EMBL" id="KLJ08578.1"/>
    </source>
</evidence>
<proteinExistence type="predicted"/>
<sequence>MSDRSLSMPFQNTPNSMHLFNPFLTSITWRRLSFKLRECRPCYGSLKSGLRRNIKHAKMHRIHLHNANGFLELPRKMQPFTVNRL</sequence>
<dbReference type="EMBL" id="LDEV01002575">
    <property type="protein sequence ID" value="KLJ08578.1"/>
    <property type="molecule type" value="Genomic_DNA"/>
</dbReference>
<evidence type="ECO:0000313" key="2">
    <source>
        <dbReference type="Proteomes" id="UP000053573"/>
    </source>
</evidence>
<keyword evidence="2" id="KW-1185">Reference proteome</keyword>
<reference evidence="2" key="1">
    <citation type="journal article" date="2015" name="PLoS Genet.">
        <title>The dynamic genome and transcriptome of the human fungal pathogen Blastomyces and close relative Emmonsia.</title>
        <authorList>
            <person name="Munoz J.F."/>
            <person name="Gauthier G.M."/>
            <person name="Desjardins C.A."/>
            <person name="Gallo J.E."/>
            <person name="Holder J."/>
            <person name="Sullivan T.D."/>
            <person name="Marty A.J."/>
            <person name="Carmen J.C."/>
            <person name="Chen Z."/>
            <person name="Ding L."/>
            <person name="Gujja S."/>
            <person name="Magrini V."/>
            <person name="Misas E."/>
            <person name="Mitreva M."/>
            <person name="Priest M."/>
            <person name="Saif S."/>
            <person name="Whiston E.A."/>
            <person name="Young S."/>
            <person name="Zeng Q."/>
            <person name="Goldman W.E."/>
            <person name="Mardis E.R."/>
            <person name="Taylor J.W."/>
            <person name="McEwen J.G."/>
            <person name="Clay O.K."/>
            <person name="Klein B.S."/>
            <person name="Cuomo C.A."/>
        </authorList>
    </citation>
    <scope>NUCLEOTIDE SEQUENCE [LARGE SCALE GENOMIC DNA]</scope>
    <source>
        <strain evidence="2">UAMH 139</strain>
    </source>
</reference>
<organism evidence="1 2">
    <name type="scientific">Blastomyces silverae</name>
    <dbReference type="NCBI Taxonomy" id="2060906"/>
    <lineage>
        <taxon>Eukaryota</taxon>
        <taxon>Fungi</taxon>
        <taxon>Dikarya</taxon>
        <taxon>Ascomycota</taxon>
        <taxon>Pezizomycotina</taxon>
        <taxon>Eurotiomycetes</taxon>
        <taxon>Eurotiomycetidae</taxon>
        <taxon>Onygenales</taxon>
        <taxon>Ajellomycetaceae</taxon>
        <taxon>Blastomyces</taxon>
    </lineage>
</organism>
<gene>
    <name evidence="1" type="ORF">EMPG_15988</name>
</gene>
<dbReference type="Proteomes" id="UP000053573">
    <property type="component" value="Unassembled WGS sequence"/>
</dbReference>
<protein>
    <submittedName>
        <fullName evidence="1">Uncharacterized protein</fullName>
    </submittedName>
</protein>
<name>A0A0H1BBS9_9EURO</name>
<comment type="caution">
    <text evidence="1">The sequence shown here is derived from an EMBL/GenBank/DDBJ whole genome shotgun (WGS) entry which is preliminary data.</text>
</comment>
<accession>A0A0H1BBS9</accession>